<feature type="region of interest" description="Disordered" evidence="1">
    <location>
        <begin position="71"/>
        <end position="109"/>
    </location>
</feature>
<feature type="compositionally biased region" description="Low complexity" evidence="1">
    <location>
        <begin position="45"/>
        <end position="59"/>
    </location>
</feature>
<feature type="region of interest" description="Disordered" evidence="1">
    <location>
        <begin position="28"/>
        <end position="59"/>
    </location>
</feature>
<dbReference type="Proteomes" id="UP001311232">
    <property type="component" value="Unassembled WGS sequence"/>
</dbReference>
<gene>
    <name evidence="2" type="ORF">CRENBAI_003380</name>
</gene>
<comment type="caution">
    <text evidence="2">The sequence shown here is derived from an EMBL/GenBank/DDBJ whole genome shotgun (WGS) entry which is preliminary data.</text>
</comment>
<accession>A0AAV9RNJ0</accession>
<dbReference type="EMBL" id="JAHHUM010001558">
    <property type="protein sequence ID" value="KAK5610541.1"/>
    <property type="molecule type" value="Genomic_DNA"/>
</dbReference>
<dbReference type="AlphaFoldDB" id="A0AAV9RNJ0"/>
<keyword evidence="3" id="KW-1185">Reference proteome</keyword>
<organism evidence="2 3">
    <name type="scientific">Crenichthys baileyi</name>
    <name type="common">White River springfish</name>
    <dbReference type="NCBI Taxonomy" id="28760"/>
    <lineage>
        <taxon>Eukaryota</taxon>
        <taxon>Metazoa</taxon>
        <taxon>Chordata</taxon>
        <taxon>Craniata</taxon>
        <taxon>Vertebrata</taxon>
        <taxon>Euteleostomi</taxon>
        <taxon>Actinopterygii</taxon>
        <taxon>Neopterygii</taxon>
        <taxon>Teleostei</taxon>
        <taxon>Neoteleostei</taxon>
        <taxon>Acanthomorphata</taxon>
        <taxon>Ovalentaria</taxon>
        <taxon>Atherinomorphae</taxon>
        <taxon>Cyprinodontiformes</taxon>
        <taxon>Goodeidae</taxon>
        <taxon>Crenichthys</taxon>
    </lineage>
</organism>
<name>A0AAV9RNJ0_9TELE</name>
<proteinExistence type="predicted"/>
<reference evidence="2 3" key="1">
    <citation type="submission" date="2021-06" db="EMBL/GenBank/DDBJ databases">
        <authorList>
            <person name="Palmer J.M."/>
        </authorList>
    </citation>
    <scope>NUCLEOTIDE SEQUENCE [LARGE SCALE GENOMIC DNA]</scope>
    <source>
        <strain evidence="2 3">MEX-2019</strain>
        <tissue evidence="2">Muscle</tissue>
    </source>
</reference>
<evidence type="ECO:0000256" key="1">
    <source>
        <dbReference type="SAM" id="MobiDB-lite"/>
    </source>
</evidence>
<evidence type="ECO:0000313" key="3">
    <source>
        <dbReference type="Proteomes" id="UP001311232"/>
    </source>
</evidence>
<protein>
    <submittedName>
        <fullName evidence="2">Uncharacterized protein</fullName>
    </submittedName>
</protein>
<evidence type="ECO:0000313" key="2">
    <source>
        <dbReference type="EMBL" id="KAK5610541.1"/>
    </source>
</evidence>
<sequence length="175" mass="18372">MYSKEVEVLPSPMLLQEMEEAGLRLPTPVSPGLIPGRRRSGLPPSVSATSTSTTFQHHSSQPEFGAAHFLYPVQDSSPPPLHSSCSSPAQSRLRRRRRRGASVPVSEGCANASSSLPEGWITASRLLPVSPGFLPDAPASTEGRLHAPVTTADSSQLLLAVTLAGLSLTTAAPAE</sequence>